<name>A0AAE1H1L3_9NEOP</name>
<dbReference type="GO" id="GO:0005524">
    <property type="term" value="F:ATP binding"/>
    <property type="evidence" value="ECO:0007669"/>
    <property type="project" value="UniProtKB-KW"/>
</dbReference>
<proteinExistence type="predicted"/>
<gene>
    <name evidence="1" type="ORF">KUF71_022561</name>
</gene>
<comment type="caution">
    <text evidence="1">The sequence shown here is derived from an EMBL/GenBank/DDBJ whole genome shotgun (WGS) entry which is preliminary data.</text>
</comment>
<organism evidence="1 2">
    <name type="scientific">Frankliniella fusca</name>
    <dbReference type="NCBI Taxonomy" id="407009"/>
    <lineage>
        <taxon>Eukaryota</taxon>
        <taxon>Metazoa</taxon>
        <taxon>Ecdysozoa</taxon>
        <taxon>Arthropoda</taxon>
        <taxon>Hexapoda</taxon>
        <taxon>Insecta</taxon>
        <taxon>Pterygota</taxon>
        <taxon>Neoptera</taxon>
        <taxon>Paraneoptera</taxon>
        <taxon>Thysanoptera</taxon>
        <taxon>Terebrantia</taxon>
        <taxon>Thripoidea</taxon>
        <taxon>Thripidae</taxon>
        <taxon>Frankliniella</taxon>
    </lineage>
</organism>
<keyword evidence="1" id="KW-0067">ATP-binding</keyword>
<reference evidence="1" key="1">
    <citation type="submission" date="2021-07" db="EMBL/GenBank/DDBJ databases">
        <authorList>
            <person name="Catto M.A."/>
            <person name="Jacobson A."/>
            <person name="Kennedy G."/>
            <person name="Labadie P."/>
            <person name="Hunt B.G."/>
            <person name="Srinivasan R."/>
        </authorList>
    </citation>
    <scope>NUCLEOTIDE SEQUENCE</scope>
    <source>
        <strain evidence="1">PL_HMW_Pooled</strain>
        <tissue evidence="1">Head</tissue>
    </source>
</reference>
<accession>A0AAE1H1L3</accession>
<evidence type="ECO:0000313" key="1">
    <source>
        <dbReference type="EMBL" id="KAK3913107.1"/>
    </source>
</evidence>
<feature type="non-terminal residue" evidence="1">
    <location>
        <position position="76"/>
    </location>
</feature>
<keyword evidence="1" id="KW-0547">Nucleotide-binding</keyword>
<protein>
    <submittedName>
        <fullName evidence="1">ATP-binding cassette sub-family A member 13</fullName>
    </submittedName>
</protein>
<evidence type="ECO:0000313" key="2">
    <source>
        <dbReference type="Proteomes" id="UP001219518"/>
    </source>
</evidence>
<reference evidence="1" key="2">
    <citation type="journal article" date="2023" name="BMC Genomics">
        <title>Pest status, molecular evolution, and epigenetic factors derived from the genome assembly of Frankliniella fusca, a thysanopteran phytovirus vector.</title>
        <authorList>
            <person name="Catto M.A."/>
            <person name="Labadie P.E."/>
            <person name="Jacobson A.L."/>
            <person name="Kennedy G.G."/>
            <person name="Srinivasan R."/>
            <person name="Hunt B.G."/>
        </authorList>
    </citation>
    <scope>NUCLEOTIDE SEQUENCE</scope>
    <source>
        <strain evidence="1">PL_HMW_Pooled</strain>
    </source>
</reference>
<dbReference type="Proteomes" id="UP001219518">
    <property type="component" value="Unassembled WGS sequence"/>
</dbReference>
<keyword evidence="2" id="KW-1185">Reference proteome</keyword>
<dbReference type="AlphaFoldDB" id="A0AAE1H1L3"/>
<dbReference type="EMBL" id="JAHWGI010000309">
    <property type="protein sequence ID" value="KAK3913107.1"/>
    <property type="molecule type" value="Genomic_DNA"/>
</dbReference>
<sequence>MSESSLVVEWQEEEEVVEEVADPKPGVNGHLEPPRYVSECRMEPRCLPSGYSSTVLCRRDSTWRRFVEEVRFEVSP</sequence>